<reference evidence="1" key="1">
    <citation type="submission" date="2022-05" db="EMBL/GenBank/DDBJ databases">
        <title>Expanded diversity of anoxic marine methylotrophy in a Black Sea sulfate reducing microorganism.</title>
        <authorList>
            <person name="Fischer P.Q."/>
            <person name="Stams A.J.M."/>
            <person name="Villanueva L."/>
            <person name="Sousa D.Z."/>
        </authorList>
    </citation>
    <scope>NUCLEOTIDE SEQUENCE</scope>
    <source>
        <strain evidence="1">P130</strain>
    </source>
</reference>
<protein>
    <submittedName>
        <fullName evidence="1">DUF6323 family protein</fullName>
    </submittedName>
</protein>
<dbReference type="Proteomes" id="UP001176021">
    <property type="component" value="Unassembled WGS sequence"/>
</dbReference>
<organism evidence="1 2">
    <name type="scientific">Desulfosporosinus nitroreducens</name>
    <dbReference type="NCBI Taxonomy" id="2018668"/>
    <lineage>
        <taxon>Bacteria</taxon>
        <taxon>Bacillati</taxon>
        <taxon>Bacillota</taxon>
        <taxon>Clostridia</taxon>
        <taxon>Eubacteriales</taxon>
        <taxon>Desulfitobacteriaceae</taxon>
        <taxon>Desulfosporosinus</taxon>
    </lineage>
</organism>
<dbReference type="Pfam" id="PF19848">
    <property type="entry name" value="DUF6323"/>
    <property type="match status" value="1"/>
</dbReference>
<dbReference type="EMBL" id="JAMJEV010000007">
    <property type="protein sequence ID" value="MDO0823190.1"/>
    <property type="molecule type" value="Genomic_DNA"/>
</dbReference>
<evidence type="ECO:0000313" key="2">
    <source>
        <dbReference type="Proteomes" id="UP001176021"/>
    </source>
</evidence>
<comment type="caution">
    <text evidence="1">The sequence shown here is derived from an EMBL/GenBank/DDBJ whole genome shotgun (WGS) entry which is preliminary data.</text>
</comment>
<keyword evidence="2" id="KW-1185">Reference proteome</keyword>
<sequence length="165" mass="18733">MSFEIMGISSALIQKQSVAELEKCNDLTAQFGLRLSQCDAVDLVKTRNLALKDNGRIEFGGGVIEKIIREFCNSPYLSMHNYAESLHDLTDMFYYYKNETLDLMSDDDLIKFMKQRFDGICQGSLELLSGRELANMARNIRFGYTSEYSEDLACNEEGEDDDGES</sequence>
<proteinExistence type="predicted"/>
<evidence type="ECO:0000313" key="1">
    <source>
        <dbReference type="EMBL" id="MDO0823190.1"/>
    </source>
</evidence>
<dbReference type="RefSeq" id="WP_252471162.1">
    <property type="nucleotide sequence ID" value="NZ_JAMHFY010000020.1"/>
</dbReference>
<name>A0ABT8QPI1_9FIRM</name>
<gene>
    <name evidence="1" type="ORF">M8H41_10035</name>
</gene>
<accession>A0ABT8QPI1</accession>
<dbReference type="InterPro" id="IPR046286">
    <property type="entry name" value="DUF6323"/>
</dbReference>